<evidence type="ECO:0000256" key="5">
    <source>
        <dbReference type="ARBA" id="ARBA00035013"/>
    </source>
</evidence>
<dbReference type="Pfam" id="PF07063">
    <property type="entry name" value="HGLS"/>
    <property type="match status" value="1"/>
</dbReference>
<evidence type="ECO:0000256" key="3">
    <source>
        <dbReference type="ARBA" id="ARBA00023002"/>
    </source>
</evidence>
<dbReference type="GO" id="GO:0051213">
    <property type="term" value="F:dioxygenase activity"/>
    <property type="evidence" value="ECO:0007669"/>
    <property type="project" value="UniProtKB-KW"/>
</dbReference>
<organism evidence="9 10">
    <name type="scientific">Gluconobacter wancherniae NBRC 103581</name>
    <dbReference type="NCBI Taxonomy" id="656744"/>
    <lineage>
        <taxon>Bacteria</taxon>
        <taxon>Pseudomonadati</taxon>
        <taxon>Pseudomonadota</taxon>
        <taxon>Alphaproteobacteria</taxon>
        <taxon>Acetobacterales</taxon>
        <taxon>Acetobacteraceae</taxon>
        <taxon>Gluconobacter</taxon>
    </lineage>
</organism>
<keyword evidence="10" id="KW-1185">Reference proteome</keyword>
<name>A0A511AY57_9PROT</name>
<evidence type="ECO:0000256" key="1">
    <source>
        <dbReference type="ARBA" id="ARBA00001954"/>
    </source>
</evidence>
<comment type="caution">
    <text evidence="9">The sequence shown here is derived from an EMBL/GenBank/DDBJ whole genome shotgun (WGS) entry which is preliminary data.</text>
</comment>
<evidence type="ECO:0000313" key="10">
    <source>
        <dbReference type="Proteomes" id="UP000321230"/>
    </source>
</evidence>
<dbReference type="PANTHER" id="PTHR39479:SF2">
    <property type="entry name" value="2-OXOADIPATE DIOXYGENASE_DECARBOXYLASE"/>
    <property type="match status" value="1"/>
</dbReference>
<dbReference type="EMBL" id="BJUZ01000001">
    <property type="protein sequence ID" value="GEK93138.1"/>
    <property type="molecule type" value="Genomic_DNA"/>
</dbReference>
<evidence type="ECO:0000256" key="6">
    <source>
        <dbReference type="ARBA" id="ARBA00035023"/>
    </source>
</evidence>
<keyword evidence="3" id="KW-0560">Oxidoreductase</keyword>
<dbReference type="InterPro" id="IPR047869">
    <property type="entry name" value="YdcJ_bac-like"/>
</dbReference>
<sequence length="439" mass="49564">MPQYDTLLGIVEDVNSDILNNNTEIKEKLQNDGSINRLNVERHGAIRLGSPSELNNCRRLFAIMGMRPVGYYDLSVAGVPVHSTAFRPTNAVALERNPFRIFTSLLRIELIEDPSLRLKVEKILNLRSIFSKKLINMIDSFEKFNKLTSDEADLFVEESINAFRWHQDTPVSRDMYEELHREHPLIADVVCFRGPHINHLTPRTLDIDRVQNVMQQHGITPKAIIEGPPKRKVPILLRQTSFVALNEEITFMGGGEGTVGTHTARFGEIEQRGVALTPKGRDLYDSLIEKAKSGKGDEYSSILKDLFKKFPDDEVILRREGLSFSQYKIIDNKKIKKFTDSLQELIDTGAVEAIPITYEDFLPISAAGIFHSNLNDQPAQTYSTGSARDAFEKALGCGVLDEMVLYEKIQNNSIESIEKLLGRRLIDIPPTTKLPDVES</sequence>
<accession>A0A511AY57</accession>
<dbReference type="AlphaFoldDB" id="A0A511AY57"/>
<protein>
    <recommendedName>
        <fullName evidence="7">2-oxoadipate dioxygenase/decarboxylase</fullName>
        <ecNumber evidence="6">1.13.11.93</ecNumber>
    </recommendedName>
    <alternativeName>
        <fullName evidence="8">2-hydroxyglutarate synthase</fullName>
    </alternativeName>
</protein>
<evidence type="ECO:0000256" key="7">
    <source>
        <dbReference type="ARBA" id="ARBA00035034"/>
    </source>
</evidence>
<evidence type="ECO:0000256" key="8">
    <source>
        <dbReference type="ARBA" id="ARBA00035045"/>
    </source>
</evidence>
<evidence type="ECO:0000256" key="4">
    <source>
        <dbReference type="ARBA" id="ARBA00023004"/>
    </source>
</evidence>
<dbReference type="Gene3D" id="3.10.180.80">
    <property type="entry name" value="Uncharacterised protein PF07063, DUF1338"/>
    <property type="match status" value="1"/>
</dbReference>
<keyword evidence="4" id="KW-0408">Iron</keyword>
<dbReference type="Proteomes" id="UP000321230">
    <property type="component" value="Unassembled WGS sequence"/>
</dbReference>
<dbReference type="PANTHER" id="PTHR39479">
    <property type="match status" value="1"/>
</dbReference>
<dbReference type="InterPro" id="IPR009770">
    <property type="entry name" value="HGLS"/>
</dbReference>
<comment type="cofactor">
    <cofactor evidence="1">
        <name>Fe(2+)</name>
        <dbReference type="ChEBI" id="CHEBI:29033"/>
    </cofactor>
</comment>
<dbReference type="SMART" id="SM01150">
    <property type="entry name" value="DUF1338"/>
    <property type="match status" value="1"/>
</dbReference>
<evidence type="ECO:0000256" key="2">
    <source>
        <dbReference type="ARBA" id="ARBA00022964"/>
    </source>
</evidence>
<reference evidence="9 10" key="1">
    <citation type="submission" date="2019-07" db="EMBL/GenBank/DDBJ databases">
        <title>Whole genome shotgun sequence of Gluconobacter wancherniae NBRC 103581.</title>
        <authorList>
            <person name="Hosoyama A."/>
            <person name="Uohara A."/>
            <person name="Ohji S."/>
            <person name="Ichikawa N."/>
        </authorList>
    </citation>
    <scope>NUCLEOTIDE SEQUENCE [LARGE SCALE GENOMIC DNA]</scope>
    <source>
        <strain evidence="9 10">NBRC 103581</strain>
    </source>
</reference>
<evidence type="ECO:0000313" key="9">
    <source>
        <dbReference type="EMBL" id="GEK93138.1"/>
    </source>
</evidence>
<comment type="similarity">
    <text evidence="5">Belongs to the 2-oxoadipate dioxygenase/decarboxylase family.</text>
</comment>
<dbReference type="EC" id="1.13.11.93" evidence="6"/>
<gene>
    <name evidence="9" type="ORF">GWA01_09080</name>
</gene>
<proteinExistence type="inferred from homology"/>
<dbReference type="CDD" id="cd16348">
    <property type="entry name" value="VOC_YdcJ_like"/>
    <property type="match status" value="1"/>
</dbReference>
<keyword evidence="2" id="KW-0223">Dioxygenase</keyword>